<gene>
    <name evidence="2" type="ORF">TanjilG_00452</name>
</gene>
<evidence type="ECO:0000313" key="2">
    <source>
        <dbReference type="EMBL" id="OIV96870.1"/>
    </source>
</evidence>
<dbReference type="EMBL" id="CM007375">
    <property type="protein sequence ID" value="OIV96870.1"/>
    <property type="molecule type" value="Genomic_DNA"/>
</dbReference>
<reference evidence="2 3" key="1">
    <citation type="journal article" date="2017" name="Plant Biotechnol. J.">
        <title>A comprehensive draft genome sequence for lupin (Lupinus angustifolius), an emerging health food: insights into plant-microbe interactions and legume evolution.</title>
        <authorList>
            <person name="Hane J.K."/>
            <person name="Ming Y."/>
            <person name="Kamphuis L.G."/>
            <person name="Nelson M.N."/>
            <person name="Garg G."/>
            <person name="Atkins C.A."/>
            <person name="Bayer P.E."/>
            <person name="Bravo A."/>
            <person name="Bringans S."/>
            <person name="Cannon S."/>
            <person name="Edwards D."/>
            <person name="Foley R."/>
            <person name="Gao L.L."/>
            <person name="Harrison M.J."/>
            <person name="Huang W."/>
            <person name="Hurgobin B."/>
            <person name="Li S."/>
            <person name="Liu C.W."/>
            <person name="McGrath A."/>
            <person name="Morahan G."/>
            <person name="Murray J."/>
            <person name="Weller J."/>
            <person name="Jian J."/>
            <person name="Singh K.B."/>
        </authorList>
    </citation>
    <scope>NUCLEOTIDE SEQUENCE [LARGE SCALE GENOMIC DNA]</scope>
    <source>
        <strain evidence="3">cv. Tanjil</strain>
        <tissue evidence="2">Whole plant</tissue>
    </source>
</reference>
<protein>
    <submittedName>
        <fullName evidence="2">Uncharacterized protein</fullName>
    </submittedName>
</protein>
<organism evidence="2 3">
    <name type="scientific">Lupinus angustifolius</name>
    <name type="common">Narrow-leaved blue lupine</name>
    <dbReference type="NCBI Taxonomy" id="3871"/>
    <lineage>
        <taxon>Eukaryota</taxon>
        <taxon>Viridiplantae</taxon>
        <taxon>Streptophyta</taxon>
        <taxon>Embryophyta</taxon>
        <taxon>Tracheophyta</taxon>
        <taxon>Spermatophyta</taxon>
        <taxon>Magnoliopsida</taxon>
        <taxon>eudicotyledons</taxon>
        <taxon>Gunneridae</taxon>
        <taxon>Pentapetalae</taxon>
        <taxon>rosids</taxon>
        <taxon>fabids</taxon>
        <taxon>Fabales</taxon>
        <taxon>Fabaceae</taxon>
        <taxon>Papilionoideae</taxon>
        <taxon>50 kb inversion clade</taxon>
        <taxon>genistoids sensu lato</taxon>
        <taxon>core genistoids</taxon>
        <taxon>Genisteae</taxon>
        <taxon>Lupinus</taxon>
    </lineage>
</organism>
<dbReference type="Gramene" id="OIV96870">
    <property type="protein sequence ID" value="OIV96870"/>
    <property type="gene ID" value="TanjilG_00452"/>
</dbReference>
<proteinExistence type="predicted"/>
<evidence type="ECO:0000256" key="1">
    <source>
        <dbReference type="SAM" id="MobiDB-lite"/>
    </source>
</evidence>
<dbReference type="AlphaFoldDB" id="A0A4P1QXA4"/>
<feature type="region of interest" description="Disordered" evidence="1">
    <location>
        <begin position="30"/>
        <end position="85"/>
    </location>
</feature>
<dbReference type="STRING" id="3871.A0A4P1QXA4"/>
<accession>A0A4P1QXA4</accession>
<evidence type="ECO:0000313" key="3">
    <source>
        <dbReference type="Proteomes" id="UP000188354"/>
    </source>
</evidence>
<feature type="compositionally biased region" description="Polar residues" evidence="1">
    <location>
        <begin position="73"/>
        <end position="82"/>
    </location>
</feature>
<sequence>MHGMGFPFDSPSLHFQDPDLVPHDDLLSAYIDSDNSESNVQASDARSKPEDASDGTVDASISKIGRSGHRRSNSVNGPSSSLMEGIKAKKAISPDKLAELWTIDPKRG</sequence>
<name>A0A4P1QXA4_LUPAN</name>
<dbReference type="Proteomes" id="UP000188354">
    <property type="component" value="Chromosome LG15"/>
</dbReference>
<keyword evidence="3" id="KW-1185">Reference proteome</keyword>
<feature type="region of interest" description="Disordered" evidence="1">
    <location>
        <begin position="1"/>
        <end position="20"/>
    </location>
</feature>